<comment type="subcellular location">
    <subcellularLocation>
        <location evidence="1">Nucleus</location>
    </subcellularLocation>
</comment>
<evidence type="ECO:0000259" key="7">
    <source>
        <dbReference type="Pfam" id="PF08621"/>
    </source>
</evidence>
<dbReference type="STRING" id="147828.A0A4S2LRT1"/>
<dbReference type="OrthoDB" id="348201at2759"/>
<evidence type="ECO:0008006" key="11">
    <source>
        <dbReference type="Google" id="ProtNLM"/>
    </source>
</evidence>
<keyword evidence="4" id="KW-0539">Nucleus</keyword>
<feature type="domain" description="RPAP1/MINIYO-like TPR repeats" evidence="8">
    <location>
        <begin position="1283"/>
        <end position="1511"/>
    </location>
</feature>
<keyword evidence="3" id="KW-0804">Transcription</keyword>
<dbReference type="Proteomes" id="UP000308267">
    <property type="component" value="Unassembled WGS sequence"/>
</dbReference>
<feature type="region of interest" description="Disordered" evidence="5">
    <location>
        <begin position="190"/>
        <end position="223"/>
    </location>
</feature>
<dbReference type="InterPro" id="IPR057989">
    <property type="entry name" value="TPR_RPAP1/MINIYO-like"/>
</dbReference>
<feature type="domain" description="RPAP1 C-terminal" evidence="6">
    <location>
        <begin position="281"/>
        <end position="343"/>
    </location>
</feature>
<sequence length="1531" mass="169163">MLLNRKIKDELELLLEHEQFMRNAANRGASSGITTDSFPTQVTSMPCADPLSSLDIRERDLHEDDFEITFEDRPQTTSFPVAFRRSAVSVGESPTSSPSTKSIFAREMELRAVKRRAQQQHDPVSSDGRALLNKGNGLEYLRTHGPQTVSGTGLGSRFREVERIHHENLTRLSHMSEDEIENERELLLSSMKRPPQKEQVKSRFSRSRGPANNATSPLSDDPMAMGLAQLEEEKLEWTRDLPVTARRPPELHVVPGSQQCSSEDIEMNETHSENKTIKSCQARFDLCGLVVPPEAVLATHLGLHHHGEEPERAGYTIGELFHLSRSSVPAQRRLALATLATALGQTRRGRHVHNLAPVSSPSLIWGLLSSSRDPVEGDGPGSGGGKGGVAFLLRWCLDESVSSLTSVGAVSAGADISISGHAGGASLGLTVECIRGLANLLCDADGEHLFLAPPTLQRKVPSKIPGVLQLTKAGAEEEPDHSEAMALDPVLFLFTQGQLGQRLAWLLSDEKGNLRTKLPPDAVGLWLPALLSRAVRHSPALAYRVFSIPNLFRTLLDHYLPVCYGNDSTSASAVRPTCLSQATGIPFAAVMLLCRLTMLTSTSIRLAMINDLRLIERCCSYLIPSEAEVVQDRNHLSEQWSPFSRLPPALPLKLAAQVHIEALRCLSTCLVPASDAEPIPLYALNCIWSTLPILCATLNRIANAYFEHFGTPTQPHTEDVLILPQLLVSWISFLTQAFESFVLGSRKITNWSVQSFHECIDELFRHVLQVLGHILSKFTCGFAALEEIHMHLLNHGITANLVAVVVDCSVRLLDAQQQMDRLPQTPPFFQRIETLWTTYLLPLFSHDVWSRTVRRFIRSRSVLTGAPETMGDVDVVTVPRLPPDENDLNPNRPLIDWTNLSSSTSIDEGLLEPVDLAPRCLPDLGTRVCFRYRTADPGLAAFVWPKSGIRMEDDCNPLSSASGDFCSLALLTCTVSALERILLSWRFHLASDGVSPHVFAPLVGWIRRLAKKRPLPWLPGHSGSTMTSLPYALIAIESYTLGKAVLVLAQRILLNWRFHLASDGVSPHVFAPLVGWIRRLAKKRPLPWLPGHSGSPMTSLPYALIAMESYTLGKAVLVLAQVLTHQCALSSRLARETFTDEDKRLLHRAALRLLPLLRGGQKQLLCALQDEVVFSPHQIRSLLSDAASGLDDHFLHNVLQVYRKYTCGINLEGSVEDDAKEARGSHLPTLPEESDMDQDQSVGRAFQPPANVSRIQAPMNCSVSVASSLLPHDWSYAPLIGQYLQAKRLANAGITASSNETEQQESLFDLTVGLRWLLFLYQTHSYQDSLGNCGILDPLAHLARLGLGCLGYAGAGGLGFGQSGILLAKLIHLVGSMRRLQQSSTRPYTLETVNLPPFCASFYDVYIDLLGHFAALSYNSPVFANLILWPCQQLCHMKYRRALWGEHQSALVAVRLRLDQLLLPVDSFLDPEETDESVLRVYASALLSGGVRVDRQPLLFLIAVHHINRQHNTNTTAYHHQNYSTLPNRCS</sequence>
<dbReference type="Pfam" id="PF08620">
    <property type="entry name" value="RPAP1_C"/>
    <property type="match status" value="1"/>
</dbReference>
<keyword evidence="10" id="KW-1185">Reference proteome</keyword>
<dbReference type="GO" id="GO:0006366">
    <property type="term" value="P:transcription by RNA polymerase II"/>
    <property type="evidence" value="ECO:0007669"/>
    <property type="project" value="InterPro"/>
</dbReference>
<dbReference type="InterPro" id="IPR013929">
    <property type="entry name" value="RPAP1_C"/>
</dbReference>
<name>A0A4S2LRT1_OPIFE</name>
<comment type="similarity">
    <text evidence="2">Belongs to the RPAP1 family.</text>
</comment>
<organism evidence="9 10">
    <name type="scientific">Opisthorchis felineus</name>
    <dbReference type="NCBI Taxonomy" id="147828"/>
    <lineage>
        <taxon>Eukaryota</taxon>
        <taxon>Metazoa</taxon>
        <taxon>Spiralia</taxon>
        <taxon>Lophotrochozoa</taxon>
        <taxon>Platyhelminthes</taxon>
        <taxon>Trematoda</taxon>
        <taxon>Digenea</taxon>
        <taxon>Opisthorchiida</taxon>
        <taxon>Opisthorchiata</taxon>
        <taxon>Opisthorchiidae</taxon>
        <taxon>Opisthorchis</taxon>
    </lineage>
</organism>
<evidence type="ECO:0000256" key="3">
    <source>
        <dbReference type="ARBA" id="ARBA00023163"/>
    </source>
</evidence>
<evidence type="ECO:0000259" key="8">
    <source>
        <dbReference type="Pfam" id="PF25766"/>
    </source>
</evidence>
<protein>
    <recommendedName>
        <fullName evidence="11">RNA polymerase II-associated protein 1 C-terminal domain-containing protein</fullName>
    </recommendedName>
</protein>
<evidence type="ECO:0000256" key="1">
    <source>
        <dbReference type="ARBA" id="ARBA00004123"/>
    </source>
</evidence>
<accession>A0A4S2LRT1</accession>
<evidence type="ECO:0000256" key="4">
    <source>
        <dbReference type="ARBA" id="ARBA00023242"/>
    </source>
</evidence>
<dbReference type="InterPro" id="IPR039913">
    <property type="entry name" value="RPAP1/Rba50"/>
</dbReference>
<dbReference type="EMBL" id="SJOL01006900">
    <property type="protein sequence ID" value="TGZ64079.1"/>
    <property type="molecule type" value="Genomic_DNA"/>
</dbReference>
<dbReference type="Pfam" id="PF08621">
    <property type="entry name" value="RPAP1_N"/>
    <property type="match status" value="1"/>
</dbReference>
<evidence type="ECO:0000259" key="6">
    <source>
        <dbReference type="Pfam" id="PF08620"/>
    </source>
</evidence>
<evidence type="ECO:0000313" key="9">
    <source>
        <dbReference type="EMBL" id="TGZ64079.1"/>
    </source>
</evidence>
<dbReference type="PANTHER" id="PTHR21483:SF18">
    <property type="entry name" value="RNA POLYMERASE II-ASSOCIATED PROTEIN 1"/>
    <property type="match status" value="1"/>
</dbReference>
<gene>
    <name evidence="9" type="ORF">CRM22_006549</name>
</gene>
<evidence type="ECO:0000313" key="10">
    <source>
        <dbReference type="Proteomes" id="UP000308267"/>
    </source>
</evidence>
<reference evidence="9 10" key="1">
    <citation type="journal article" date="2019" name="BMC Genomics">
        <title>New insights from Opisthorchis felineus genome: update on genomics of the epidemiologically important liver flukes.</title>
        <authorList>
            <person name="Ershov N.I."/>
            <person name="Mordvinov V.A."/>
            <person name="Prokhortchouk E.B."/>
            <person name="Pakharukova M.Y."/>
            <person name="Gunbin K.V."/>
            <person name="Ustyantsev K."/>
            <person name="Genaev M.A."/>
            <person name="Blinov A.G."/>
            <person name="Mazur A."/>
            <person name="Boulygina E."/>
            <person name="Tsygankova S."/>
            <person name="Khrameeva E."/>
            <person name="Chekanov N."/>
            <person name="Fan G."/>
            <person name="Xiao A."/>
            <person name="Zhang H."/>
            <person name="Xu X."/>
            <person name="Yang H."/>
            <person name="Solovyev V."/>
            <person name="Lee S.M."/>
            <person name="Liu X."/>
            <person name="Afonnikov D.A."/>
            <person name="Skryabin K.G."/>
        </authorList>
    </citation>
    <scope>NUCLEOTIDE SEQUENCE [LARGE SCALE GENOMIC DNA]</scope>
    <source>
        <strain evidence="9">AK-0245</strain>
        <tissue evidence="9">Whole organism</tissue>
    </source>
</reference>
<proteinExistence type="inferred from homology"/>
<feature type="region of interest" description="Disordered" evidence="5">
    <location>
        <begin position="1218"/>
        <end position="1243"/>
    </location>
</feature>
<evidence type="ECO:0000256" key="5">
    <source>
        <dbReference type="SAM" id="MobiDB-lite"/>
    </source>
</evidence>
<dbReference type="InterPro" id="IPR013930">
    <property type="entry name" value="RPAP1_N"/>
</dbReference>
<evidence type="ECO:0000256" key="2">
    <source>
        <dbReference type="ARBA" id="ARBA00009953"/>
    </source>
</evidence>
<dbReference type="PANTHER" id="PTHR21483">
    <property type="entry name" value="RNA POLYMERASE II-ASSOCIATED PROTEIN 1"/>
    <property type="match status" value="1"/>
</dbReference>
<comment type="caution">
    <text evidence="9">The sequence shown here is derived from an EMBL/GenBank/DDBJ whole genome shotgun (WGS) entry which is preliminary data.</text>
</comment>
<feature type="domain" description="RPAP1 N-terminal" evidence="7">
    <location>
        <begin position="162"/>
        <end position="191"/>
    </location>
</feature>
<dbReference type="Pfam" id="PF25766">
    <property type="entry name" value="TPR_RPAP1"/>
    <property type="match status" value="1"/>
</dbReference>